<evidence type="ECO:0000313" key="5">
    <source>
        <dbReference type="EMBL" id="CAE4564394.1"/>
    </source>
</evidence>
<sequence length="185" mass="20825">MADELSPEEKVAEEAAKVAEGGDWGPIFVYGSMLSEQAWGALIERVPEMRSALLRGFVRRRLHCAGFAATIEQPDGLLVGKVVVGLSPRERRLLDAVVDDGFALVDAKVRYLDEMDEDLECTMYAWREEFADACVEGADWCFEDFCEEHLADFTALCADMRESHRAEHLPDDDLKELALARRRRG</sequence>
<evidence type="ECO:0000256" key="1">
    <source>
        <dbReference type="ARBA" id="ARBA00008861"/>
    </source>
</evidence>
<dbReference type="CDD" id="cd06661">
    <property type="entry name" value="GGCT_like"/>
    <property type="match status" value="1"/>
</dbReference>
<dbReference type="InterPro" id="IPR036568">
    <property type="entry name" value="GGCT-like_sf"/>
</dbReference>
<proteinExistence type="inferred from homology"/>
<dbReference type="InterPro" id="IPR009288">
    <property type="entry name" value="AIG2-like_dom"/>
</dbReference>
<dbReference type="SUPFAM" id="SSF110857">
    <property type="entry name" value="Gamma-glutamyl cyclotransferase-like"/>
    <property type="match status" value="1"/>
</dbReference>
<dbReference type="AlphaFoldDB" id="A0A7S4PVU3"/>
<dbReference type="PANTHER" id="PTHR31544">
    <property type="entry name" value="AIG2-LIKE PROTEIN D"/>
    <property type="match status" value="1"/>
</dbReference>
<name>A0A7S4PVU3_9DINO</name>
<dbReference type="Gene3D" id="3.10.490.10">
    <property type="entry name" value="Gamma-glutamyl cyclotransferase-like"/>
    <property type="match status" value="1"/>
</dbReference>
<dbReference type="InterPro" id="IPR045038">
    <property type="entry name" value="AIG2-like"/>
</dbReference>
<gene>
    <name evidence="5" type="ORF">AMON00008_LOCUS4013</name>
</gene>
<comment type="similarity">
    <text evidence="1">Belongs to the gamma-glutamylcyclotransferase family.</text>
</comment>
<keyword evidence="2" id="KW-0808">Transferase</keyword>
<dbReference type="Pfam" id="PF06094">
    <property type="entry name" value="GGACT"/>
    <property type="match status" value="1"/>
</dbReference>
<dbReference type="EMBL" id="HBNR01006094">
    <property type="protein sequence ID" value="CAE4564394.1"/>
    <property type="molecule type" value="Transcribed_RNA"/>
</dbReference>
<evidence type="ECO:0000256" key="3">
    <source>
        <dbReference type="ARBA" id="ARBA00030602"/>
    </source>
</evidence>
<feature type="domain" description="Gamma-glutamylcyclotransferase AIG2-like" evidence="4">
    <location>
        <begin position="27"/>
        <end position="141"/>
    </location>
</feature>
<reference evidence="5" key="1">
    <citation type="submission" date="2021-01" db="EMBL/GenBank/DDBJ databases">
        <authorList>
            <person name="Corre E."/>
            <person name="Pelletier E."/>
            <person name="Niang G."/>
            <person name="Scheremetjew M."/>
            <person name="Finn R."/>
            <person name="Kale V."/>
            <person name="Holt S."/>
            <person name="Cochrane G."/>
            <person name="Meng A."/>
            <person name="Brown T."/>
            <person name="Cohen L."/>
        </authorList>
    </citation>
    <scope>NUCLEOTIDE SEQUENCE</scope>
    <source>
        <strain evidence="5">CCMP3105</strain>
    </source>
</reference>
<dbReference type="GO" id="GO:0016740">
    <property type="term" value="F:transferase activity"/>
    <property type="evidence" value="ECO:0007669"/>
    <property type="project" value="UniProtKB-KW"/>
</dbReference>
<accession>A0A7S4PVU3</accession>
<dbReference type="PANTHER" id="PTHR31544:SF2">
    <property type="entry name" value="AIG2-LIKE PROTEIN D"/>
    <property type="match status" value="1"/>
</dbReference>
<organism evidence="5">
    <name type="scientific">Alexandrium monilatum</name>
    <dbReference type="NCBI Taxonomy" id="311494"/>
    <lineage>
        <taxon>Eukaryota</taxon>
        <taxon>Sar</taxon>
        <taxon>Alveolata</taxon>
        <taxon>Dinophyceae</taxon>
        <taxon>Gonyaulacales</taxon>
        <taxon>Pyrocystaceae</taxon>
        <taxon>Alexandrium</taxon>
    </lineage>
</organism>
<evidence type="ECO:0000259" key="4">
    <source>
        <dbReference type="Pfam" id="PF06094"/>
    </source>
</evidence>
<evidence type="ECO:0000256" key="2">
    <source>
        <dbReference type="ARBA" id="ARBA00022679"/>
    </source>
</evidence>
<dbReference type="InterPro" id="IPR013024">
    <property type="entry name" value="GGCT-like"/>
</dbReference>
<protein>
    <recommendedName>
        <fullName evidence="3">Putative gamma-glutamylcyclotransferase</fullName>
    </recommendedName>
</protein>